<evidence type="ECO:0000313" key="9">
    <source>
        <dbReference type="EMBL" id="RDD62811.1"/>
    </source>
</evidence>
<dbReference type="Proteomes" id="UP000253941">
    <property type="component" value="Unassembled WGS sequence"/>
</dbReference>
<dbReference type="PROSITE" id="PS50076">
    <property type="entry name" value="DNAJ_2"/>
    <property type="match status" value="1"/>
</dbReference>
<dbReference type="SMART" id="SM00271">
    <property type="entry name" value="DnaJ"/>
    <property type="match status" value="1"/>
</dbReference>
<dbReference type="PANTHER" id="PTHR12763:SF28">
    <property type="entry name" value="GEO10507P1-RELATED"/>
    <property type="match status" value="1"/>
</dbReference>
<evidence type="ECO:0000256" key="2">
    <source>
        <dbReference type="ARBA" id="ARBA00022692"/>
    </source>
</evidence>
<comment type="caution">
    <text evidence="9">The sequence shown here is derived from an EMBL/GenBank/DDBJ whole genome shotgun (WGS) entry which is preliminary data.</text>
</comment>
<feature type="domain" description="J" evidence="8">
    <location>
        <begin position="187"/>
        <end position="238"/>
    </location>
</feature>
<dbReference type="InterPro" id="IPR001623">
    <property type="entry name" value="DnaJ_domain"/>
</dbReference>
<organism evidence="9 10">
    <name type="scientific">Ferruginivarius sediminum</name>
    <dbReference type="NCBI Taxonomy" id="2661937"/>
    <lineage>
        <taxon>Bacteria</taxon>
        <taxon>Pseudomonadati</taxon>
        <taxon>Pseudomonadota</taxon>
        <taxon>Alphaproteobacteria</taxon>
        <taxon>Rhodospirillales</taxon>
        <taxon>Rhodospirillaceae</taxon>
        <taxon>Ferruginivarius</taxon>
    </lineage>
</organism>
<evidence type="ECO:0000256" key="3">
    <source>
        <dbReference type="ARBA" id="ARBA00022989"/>
    </source>
</evidence>
<comment type="similarity">
    <text evidence="5">Belongs to the TIM14 family.</text>
</comment>
<feature type="region of interest" description="Disordered" evidence="6">
    <location>
        <begin position="163"/>
        <end position="183"/>
    </location>
</feature>
<feature type="compositionally biased region" description="Low complexity" evidence="6">
    <location>
        <begin position="166"/>
        <end position="176"/>
    </location>
</feature>
<evidence type="ECO:0000256" key="7">
    <source>
        <dbReference type="SAM" id="Phobius"/>
    </source>
</evidence>
<gene>
    <name evidence="9" type="ORF">DRB17_06545</name>
</gene>
<protein>
    <submittedName>
        <fullName evidence="9">Molecular chaperone DnaJ</fullName>
    </submittedName>
</protein>
<keyword evidence="10" id="KW-1185">Reference proteome</keyword>
<dbReference type="AlphaFoldDB" id="A0A369TBU1"/>
<evidence type="ECO:0000256" key="4">
    <source>
        <dbReference type="ARBA" id="ARBA00023136"/>
    </source>
</evidence>
<dbReference type="EMBL" id="QPMH01000004">
    <property type="protein sequence ID" value="RDD62811.1"/>
    <property type="molecule type" value="Genomic_DNA"/>
</dbReference>
<dbReference type="SUPFAM" id="SSF46565">
    <property type="entry name" value="Chaperone J-domain"/>
    <property type="match status" value="1"/>
</dbReference>
<dbReference type="CDD" id="cd06257">
    <property type="entry name" value="DnaJ"/>
    <property type="match status" value="1"/>
</dbReference>
<keyword evidence="3 7" id="KW-1133">Transmembrane helix</keyword>
<dbReference type="Pfam" id="PF00226">
    <property type="entry name" value="DnaJ"/>
    <property type="match status" value="1"/>
</dbReference>
<dbReference type="PANTHER" id="PTHR12763">
    <property type="match status" value="1"/>
</dbReference>
<dbReference type="Gene3D" id="1.10.287.110">
    <property type="entry name" value="DnaJ domain"/>
    <property type="match status" value="1"/>
</dbReference>
<evidence type="ECO:0000256" key="5">
    <source>
        <dbReference type="ARBA" id="ARBA00038105"/>
    </source>
</evidence>
<reference evidence="9 10" key="1">
    <citation type="submission" date="2018-07" db="EMBL/GenBank/DDBJ databases">
        <title>Venubactetium sediminum gen. nov., sp. nov., isolated from a marine solar saltern.</title>
        <authorList>
            <person name="Wang S."/>
        </authorList>
    </citation>
    <scope>NUCLEOTIDE SEQUENCE [LARGE SCALE GENOMIC DNA]</scope>
    <source>
        <strain evidence="9 10">WD2A32</strain>
    </source>
</reference>
<name>A0A369TBU1_9PROT</name>
<evidence type="ECO:0000259" key="8">
    <source>
        <dbReference type="PROSITE" id="PS50076"/>
    </source>
</evidence>
<dbReference type="GO" id="GO:0016020">
    <property type="term" value="C:membrane"/>
    <property type="evidence" value="ECO:0007669"/>
    <property type="project" value="UniProtKB-SubCell"/>
</dbReference>
<keyword evidence="4 7" id="KW-0472">Membrane</keyword>
<evidence type="ECO:0000256" key="1">
    <source>
        <dbReference type="ARBA" id="ARBA00004167"/>
    </source>
</evidence>
<dbReference type="InterPro" id="IPR036869">
    <property type="entry name" value="J_dom_sf"/>
</dbReference>
<keyword evidence="2 7" id="KW-0812">Transmembrane</keyword>
<sequence>MIAYFVLGIALLAGLYLLAKWFSQAEPGDVLKALAWTLGILGVMAGLALLWAGRYQLAWIALPALFALASRWRDIRNAIKSARGPGQGQTSTVETRFVRMTLEHDTGVMSGVVLEGSYEGAQLEDLELEDLIALWREARAEDAQSAAVLEAYLDKLHGDAWREAPGDQGAGAQAGAAAGGGPMGEEEALEILGLSKGASKDEIRRAYRDLMQKLHPDHGGSNWFAAKLNEAKRVLTGE</sequence>
<accession>A0A369TBU1</accession>
<feature type="transmembrane region" description="Helical" evidence="7">
    <location>
        <begin position="35"/>
        <end position="53"/>
    </location>
</feature>
<comment type="subcellular location">
    <subcellularLocation>
        <location evidence="1">Membrane</location>
        <topology evidence="1">Single-pass membrane protein</topology>
    </subcellularLocation>
</comment>
<dbReference type="PRINTS" id="PR00625">
    <property type="entry name" value="JDOMAIN"/>
</dbReference>
<proteinExistence type="inferred from homology"/>
<evidence type="ECO:0000313" key="10">
    <source>
        <dbReference type="Proteomes" id="UP000253941"/>
    </source>
</evidence>
<evidence type="ECO:0000256" key="6">
    <source>
        <dbReference type="SAM" id="MobiDB-lite"/>
    </source>
</evidence>